<evidence type="ECO:0000313" key="6">
    <source>
        <dbReference type="Proteomes" id="UP001152803"/>
    </source>
</evidence>
<keyword evidence="1 3" id="KW-0853">WD repeat</keyword>
<feature type="repeat" description="WD" evidence="3">
    <location>
        <begin position="419"/>
        <end position="460"/>
    </location>
</feature>
<evidence type="ECO:0000313" key="5">
    <source>
        <dbReference type="EMBL" id="KAJ8283920.1"/>
    </source>
</evidence>
<evidence type="ECO:0000256" key="4">
    <source>
        <dbReference type="SAM" id="MobiDB-lite"/>
    </source>
</evidence>
<dbReference type="InterPro" id="IPR001680">
    <property type="entry name" value="WD40_rpt"/>
</dbReference>
<evidence type="ECO:0000256" key="2">
    <source>
        <dbReference type="ARBA" id="ARBA00022737"/>
    </source>
</evidence>
<dbReference type="SUPFAM" id="SSF47473">
    <property type="entry name" value="EF-hand"/>
    <property type="match status" value="1"/>
</dbReference>
<dbReference type="SUPFAM" id="SSF50998">
    <property type="entry name" value="Quinoprotein alcohol dehydrogenase-like"/>
    <property type="match status" value="1"/>
</dbReference>
<name>A0A9Q1I6U1_CONCO</name>
<dbReference type="EMBL" id="JAFJMO010000002">
    <property type="protein sequence ID" value="KAJ8283920.1"/>
    <property type="molecule type" value="Genomic_DNA"/>
</dbReference>
<accession>A0A9Q1I6U1</accession>
<sequence length="1077" mass="119682">MRNHKNNPWKVYQKETPSSVKCFNRDLCFEGQLRLEHLQFLEEAFANHIPLDFGSPRSVGIYELARGHRPVSGSGRQAGSMSREEFQATFNAMLGSEHWSTQTEQLFNKADASCDGYVDWDRLCTYMLLYCREKDDSTRPRDALLTDQPMIRRCLYNKQETNTRVLAVVHPLPLRFVTVSRDGVLTIWNRNLNPLKSLELSGDSGDEGEHRRRLRYRTTDAVYLPNVHKIAVATSSRDLHFFDVSTGNVFEEFVLFGIKNIPTSLSYWFDTKSPGHPSLLLWGDDEGAVSLLWFLRPERGLLEMPFSNGNGCRRIFMQDIVVHSRLASYKLIPAVHQEPINRIAYDPHADLIITSSGSASTSVVIIDASQKKKSYIWKINKGVKCFDFSRSLNLLVTAGMDSFVRLWNQYATTSPMAVLSGHHKTVLDVAIYEPLAQIFSYSMDAVLKVWDIVSQHCLRTLLLKFPCVLAGHALEHGNFPFLLLPAAPHVLLVSCRDSLGLLRLQHRDSGGVEPLTHSTPLTGALYNPLFKQVVTGCAGSSVAVWDVETGTKSLNLKNAHGQEEITCIAFDTSKHQFITGARNGTIKVWSMHNGCNTHKLEAVAVAEVTGVVSLPDNKLLAVGWSQQIAQYSVTNPNDIYVQADMSWKSGQLHKDDILAVDYCPALGLLATGSFDGEMIIWNLSTQRPLLYLQRALCTRGHHDVVEDTLGKTSAKAGLIHPSSCCKRTSEEGRLAPVDKLLFLQHRARGGQCRSRPLLVSSEAGHLCWWSVTGRRHGVFYAPEKADVCVLGLSSDQENQLLVSGDTAGSVQVWDISQFALEAGDQPSLDRPPLLHSWWAHVSTVVSVELLVHSEQLFVISASADRTARLWTCDGRYVGWFGQEQKWSLCDPTTYQHPRGPWGQQTEATEDENDEEEEEMERGITKRSQGNASASDQASSAGVGSLSPPPVVPWETQTTALSPSDSPAQRGNPSDSPPRTEHTKIALGQVEKDLQRKAAARQECRKAFAHIDINKLSRGSNICAPFQALSIQECQDVPYPGSLPLTPWKMILKSGREADLSLLSLTSHSPDDQGGDDV</sequence>
<dbReference type="PROSITE" id="PS50082">
    <property type="entry name" value="WD_REPEATS_2"/>
    <property type="match status" value="5"/>
</dbReference>
<feature type="compositionally biased region" description="Polar residues" evidence="4">
    <location>
        <begin position="954"/>
        <end position="973"/>
    </location>
</feature>
<dbReference type="InterPro" id="IPR051242">
    <property type="entry name" value="WD-EF-hand_domain"/>
</dbReference>
<dbReference type="Gene3D" id="1.10.238.10">
    <property type="entry name" value="EF-hand"/>
    <property type="match status" value="1"/>
</dbReference>
<feature type="compositionally biased region" description="Polar residues" evidence="4">
    <location>
        <begin position="925"/>
        <end position="936"/>
    </location>
</feature>
<dbReference type="PANTHER" id="PTHR44324">
    <property type="entry name" value="WD40 REPEAT DOMAIN 95"/>
    <property type="match status" value="1"/>
</dbReference>
<feature type="region of interest" description="Disordered" evidence="4">
    <location>
        <begin position="895"/>
        <end position="981"/>
    </location>
</feature>
<dbReference type="InterPro" id="IPR036322">
    <property type="entry name" value="WD40_repeat_dom_sf"/>
</dbReference>
<feature type="repeat" description="WD" evidence="3">
    <location>
        <begin position="650"/>
        <end position="691"/>
    </location>
</feature>
<feature type="compositionally biased region" description="Acidic residues" evidence="4">
    <location>
        <begin position="907"/>
        <end position="919"/>
    </location>
</feature>
<dbReference type="AlphaFoldDB" id="A0A9Q1I6U1"/>
<dbReference type="Gene3D" id="2.130.10.10">
    <property type="entry name" value="YVTN repeat-like/Quinoprotein amine dehydrogenase"/>
    <property type="match status" value="3"/>
</dbReference>
<proteinExistence type="predicted"/>
<dbReference type="OrthoDB" id="10251381at2759"/>
<evidence type="ECO:0000256" key="1">
    <source>
        <dbReference type="ARBA" id="ARBA00022574"/>
    </source>
</evidence>
<protein>
    <recommendedName>
        <fullName evidence="7">WD repeat-containing protein 49-like</fullName>
    </recommendedName>
</protein>
<dbReference type="InterPro" id="IPR019775">
    <property type="entry name" value="WD40_repeat_CS"/>
</dbReference>
<feature type="repeat" description="WD" evidence="3">
    <location>
        <begin position="514"/>
        <end position="555"/>
    </location>
</feature>
<keyword evidence="6" id="KW-1185">Reference proteome</keyword>
<dbReference type="InterPro" id="IPR011992">
    <property type="entry name" value="EF-hand-dom_pair"/>
</dbReference>
<evidence type="ECO:0000256" key="3">
    <source>
        <dbReference type="PROSITE-ProRule" id="PRU00221"/>
    </source>
</evidence>
<dbReference type="PROSITE" id="PS00678">
    <property type="entry name" value="WD_REPEATS_1"/>
    <property type="match status" value="1"/>
</dbReference>
<feature type="repeat" description="WD" evidence="3">
    <location>
        <begin position="558"/>
        <end position="599"/>
    </location>
</feature>
<dbReference type="Proteomes" id="UP001152803">
    <property type="component" value="Unassembled WGS sequence"/>
</dbReference>
<keyword evidence="2" id="KW-0677">Repeat</keyword>
<dbReference type="SUPFAM" id="SSF50978">
    <property type="entry name" value="WD40 repeat-like"/>
    <property type="match status" value="1"/>
</dbReference>
<organism evidence="5 6">
    <name type="scientific">Conger conger</name>
    <name type="common">Conger eel</name>
    <name type="synonym">Muraena conger</name>
    <dbReference type="NCBI Taxonomy" id="82655"/>
    <lineage>
        <taxon>Eukaryota</taxon>
        <taxon>Metazoa</taxon>
        <taxon>Chordata</taxon>
        <taxon>Craniata</taxon>
        <taxon>Vertebrata</taxon>
        <taxon>Euteleostomi</taxon>
        <taxon>Actinopterygii</taxon>
        <taxon>Neopterygii</taxon>
        <taxon>Teleostei</taxon>
        <taxon>Anguilliformes</taxon>
        <taxon>Congridae</taxon>
        <taxon>Conger</taxon>
    </lineage>
</organism>
<gene>
    <name evidence="5" type="ORF">COCON_G00027700</name>
</gene>
<dbReference type="PANTHER" id="PTHR44324:SF3">
    <property type="entry name" value="WD REPEAT-CONTAINING PROTEIN 49-LIKE"/>
    <property type="match status" value="1"/>
</dbReference>
<dbReference type="PROSITE" id="PS50294">
    <property type="entry name" value="WD_REPEATS_REGION"/>
    <property type="match status" value="2"/>
</dbReference>
<dbReference type="SMART" id="SM00320">
    <property type="entry name" value="WD40"/>
    <property type="match status" value="9"/>
</dbReference>
<evidence type="ECO:0008006" key="7">
    <source>
        <dbReference type="Google" id="ProtNLM"/>
    </source>
</evidence>
<comment type="caution">
    <text evidence="5">The sequence shown here is derived from an EMBL/GenBank/DDBJ whole genome shotgun (WGS) entry which is preliminary data.</text>
</comment>
<dbReference type="InterPro" id="IPR015943">
    <property type="entry name" value="WD40/YVTN_repeat-like_dom_sf"/>
</dbReference>
<feature type="repeat" description="WD" evidence="3">
    <location>
        <begin position="383"/>
        <end position="408"/>
    </location>
</feature>
<dbReference type="InterPro" id="IPR011047">
    <property type="entry name" value="Quinoprotein_ADH-like_sf"/>
</dbReference>
<reference evidence="5" key="1">
    <citation type="journal article" date="2023" name="Science">
        <title>Genome structures resolve the early diversification of teleost fishes.</title>
        <authorList>
            <person name="Parey E."/>
            <person name="Louis A."/>
            <person name="Montfort J."/>
            <person name="Bouchez O."/>
            <person name="Roques C."/>
            <person name="Iampietro C."/>
            <person name="Lluch J."/>
            <person name="Castinel A."/>
            <person name="Donnadieu C."/>
            <person name="Desvignes T."/>
            <person name="Floi Bucao C."/>
            <person name="Jouanno E."/>
            <person name="Wen M."/>
            <person name="Mejri S."/>
            <person name="Dirks R."/>
            <person name="Jansen H."/>
            <person name="Henkel C."/>
            <person name="Chen W.J."/>
            <person name="Zahm M."/>
            <person name="Cabau C."/>
            <person name="Klopp C."/>
            <person name="Thompson A.W."/>
            <person name="Robinson-Rechavi M."/>
            <person name="Braasch I."/>
            <person name="Lecointre G."/>
            <person name="Bobe J."/>
            <person name="Postlethwait J.H."/>
            <person name="Berthelot C."/>
            <person name="Roest Crollius H."/>
            <person name="Guiguen Y."/>
        </authorList>
    </citation>
    <scope>NUCLEOTIDE SEQUENCE</scope>
    <source>
        <strain evidence="5">Concon-B</strain>
    </source>
</reference>
<dbReference type="Pfam" id="PF00400">
    <property type="entry name" value="WD40"/>
    <property type="match status" value="5"/>
</dbReference>